<dbReference type="Pfam" id="PF01782">
    <property type="entry name" value="RimM"/>
    <property type="match status" value="1"/>
</dbReference>
<dbReference type="GO" id="GO:0042274">
    <property type="term" value="P:ribosomal small subunit biogenesis"/>
    <property type="evidence" value="ECO:0007669"/>
    <property type="project" value="UniProtKB-UniRule"/>
</dbReference>
<dbReference type="SUPFAM" id="SSF50447">
    <property type="entry name" value="Translation proteins"/>
    <property type="match status" value="1"/>
</dbReference>
<dbReference type="InterPro" id="IPR002676">
    <property type="entry name" value="RimM_N"/>
</dbReference>
<sequence length="168" mass="18701">MIVLGRVIAPFGVRGWLRVHPFGDDPLSWVKIPQWWLSPTADAPPDRWTAYVPEVIKTHADSLVAKLADVDDRDTAESIDGCFIGVAREDLPPVKLGEYYWDDLTGLTVVNLQGQLLGSVKSLLETGAHDVLVVGFAKNERLLPFVEHVIKVVDVSGKVIYVDWEADW</sequence>
<comment type="subunit">
    <text evidence="5">Binds ribosomal protein uS19.</text>
</comment>
<evidence type="ECO:0000256" key="3">
    <source>
        <dbReference type="ARBA" id="ARBA00022552"/>
    </source>
</evidence>
<keyword evidence="1 5" id="KW-0963">Cytoplasm</keyword>
<feature type="domain" description="RimM N-terminal" evidence="6">
    <location>
        <begin position="4"/>
        <end position="90"/>
    </location>
</feature>
<keyword evidence="9" id="KW-1185">Reference proteome</keyword>
<comment type="subcellular location">
    <subcellularLocation>
        <location evidence="5">Cytoplasm</location>
    </subcellularLocation>
</comment>
<keyword evidence="3 5" id="KW-0698">rRNA processing</keyword>
<dbReference type="InterPro" id="IPR011961">
    <property type="entry name" value="RimM"/>
</dbReference>
<reference evidence="8 9" key="1">
    <citation type="journal article" date="2015" name="Genome Announc.">
        <title>Complete Genome Sequence of a Novel Bacterium within the Family Rhodocyclaceae That Degrades Polycyclic Aromatic Hydrocarbons.</title>
        <authorList>
            <person name="Singleton D.R."/>
            <person name="Dickey A.N."/>
            <person name="Scholl E.H."/>
            <person name="Wright F.A."/>
            <person name="Aitken M.D."/>
        </authorList>
    </citation>
    <scope>NUCLEOTIDE SEQUENCE [LARGE SCALE GENOMIC DNA]</scope>
    <source>
        <strain evidence="9">PG1-Ca6</strain>
    </source>
</reference>
<protein>
    <recommendedName>
        <fullName evidence="5">Ribosome maturation factor RimM</fullName>
    </recommendedName>
</protein>
<dbReference type="GO" id="GO:0005737">
    <property type="term" value="C:cytoplasm"/>
    <property type="evidence" value="ECO:0007669"/>
    <property type="project" value="UniProtKB-SubCell"/>
</dbReference>
<dbReference type="Gene3D" id="2.40.30.60">
    <property type="entry name" value="RimM"/>
    <property type="match status" value="1"/>
</dbReference>
<evidence type="ECO:0000313" key="9">
    <source>
        <dbReference type="Proteomes" id="UP000061603"/>
    </source>
</evidence>
<dbReference type="SUPFAM" id="SSF50346">
    <property type="entry name" value="PRC-barrel domain"/>
    <property type="match status" value="1"/>
</dbReference>
<dbReference type="NCBIfam" id="TIGR02273">
    <property type="entry name" value="16S_RimM"/>
    <property type="match status" value="1"/>
</dbReference>
<dbReference type="PATRIC" id="fig|1565605.3.peg.803"/>
<evidence type="ECO:0000256" key="1">
    <source>
        <dbReference type="ARBA" id="ARBA00022490"/>
    </source>
</evidence>
<dbReference type="InterPro" id="IPR036976">
    <property type="entry name" value="RimM_N_sf"/>
</dbReference>
<dbReference type="STRING" id="1565605.PG1C_03805"/>
<evidence type="ECO:0000256" key="5">
    <source>
        <dbReference type="HAMAP-Rule" id="MF_00014"/>
    </source>
</evidence>
<evidence type="ECO:0000259" key="6">
    <source>
        <dbReference type="Pfam" id="PF01782"/>
    </source>
</evidence>
<keyword evidence="2 5" id="KW-0690">Ribosome biogenesis</keyword>
<evidence type="ECO:0000259" key="7">
    <source>
        <dbReference type="Pfam" id="PF24986"/>
    </source>
</evidence>
<dbReference type="GO" id="GO:0005840">
    <property type="term" value="C:ribosome"/>
    <property type="evidence" value="ECO:0007669"/>
    <property type="project" value="InterPro"/>
</dbReference>
<dbReference type="InterPro" id="IPR009000">
    <property type="entry name" value="Transl_B-barrel_sf"/>
</dbReference>
<accession>A0A0C5J7W1</accession>
<comment type="domain">
    <text evidence="5">The PRC barrel domain binds ribosomal protein uS19.</text>
</comment>
<dbReference type="PANTHER" id="PTHR33692:SF1">
    <property type="entry name" value="RIBOSOME MATURATION FACTOR RIMM"/>
    <property type="match status" value="1"/>
</dbReference>
<proteinExistence type="inferred from homology"/>
<dbReference type="InterPro" id="IPR056792">
    <property type="entry name" value="PRC_RimM"/>
</dbReference>
<comment type="similarity">
    <text evidence="5">Belongs to the RimM family.</text>
</comment>
<dbReference type="KEGG" id="rbu:PG1C_03805"/>
<evidence type="ECO:0000256" key="4">
    <source>
        <dbReference type="ARBA" id="ARBA00023186"/>
    </source>
</evidence>
<dbReference type="InterPro" id="IPR011033">
    <property type="entry name" value="PRC_barrel-like_sf"/>
</dbReference>
<dbReference type="Proteomes" id="UP000061603">
    <property type="component" value="Chromosome"/>
</dbReference>
<keyword evidence="4 5" id="KW-0143">Chaperone</keyword>
<dbReference type="EMBL" id="CP010554">
    <property type="protein sequence ID" value="AJP47828.1"/>
    <property type="molecule type" value="Genomic_DNA"/>
</dbReference>
<evidence type="ECO:0000256" key="2">
    <source>
        <dbReference type="ARBA" id="ARBA00022517"/>
    </source>
</evidence>
<dbReference type="Gene3D" id="2.30.30.240">
    <property type="entry name" value="PRC-barrel domain"/>
    <property type="match status" value="1"/>
</dbReference>
<gene>
    <name evidence="5" type="primary">rimM</name>
    <name evidence="8" type="ORF">PG1C_03805</name>
</gene>
<dbReference type="PANTHER" id="PTHR33692">
    <property type="entry name" value="RIBOSOME MATURATION FACTOR RIMM"/>
    <property type="match status" value="1"/>
</dbReference>
<dbReference type="HOGENOM" id="CLU_077636_1_0_4"/>
<comment type="function">
    <text evidence="5">An accessory protein needed during the final step in the assembly of 30S ribosomal subunit, possibly for assembly of the head region. Essential for efficient processing of 16S rRNA. May be needed both before and after RbfA during the maturation of 16S rRNA. It has affinity for free ribosomal 30S subunits but not for 70S ribosomes.</text>
</comment>
<organism evidence="8 9">
    <name type="scientific">Rugosibacter aromaticivorans</name>
    <dbReference type="NCBI Taxonomy" id="1565605"/>
    <lineage>
        <taxon>Bacteria</taxon>
        <taxon>Pseudomonadati</taxon>
        <taxon>Pseudomonadota</taxon>
        <taxon>Betaproteobacteria</taxon>
        <taxon>Nitrosomonadales</taxon>
        <taxon>Sterolibacteriaceae</taxon>
        <taxon>Rugosibacter</taxon>
    </lineage>
</organism>
<dbReference type="RefSeq" id="WP_202636107.1">
    <property type="nucleotide sequence ID" value="NZ_CP010554.1"/>
</dbReference>
<evidence type="ECO:0000313" key="8">
    <source>
        <dbReference type="EMBL" id="AJP47828.1"/>
    </source>
</evidence>
<dbReference type="Pfam" id="PF24986">
    <property type="entry name" value="PRC_RimM"/>
    <property type="match status" value="1"/>
</dbReference>
<dbReference type="GO" id="GO:0043022">
    <property type="term" value="F:ribosome binding"/>
    <property type="evidence" value="ECO:0007669"/>
    <property type="project" value="InterPro"/>
</dbReference>
<dbReference type="HAMAP" id="MF_00014">
    <property type="entry name" value="Ribosome_mat_RimM"/>
    <property type="match status" value="1"/>
</dbReference>
<dbReference type="GO" id="GO:0006364">
    <property type="term" value="P:rRNA processing"/>
    <property type="evidence" value="ECO:0007669"/>
    <property type="project" value="UniProtKB-UniRule"/>
</dbReference>
<dbReference type="AlphaFoldDB" id="A0A0C5J7W1"/>
<feature type="domain" description="Ribosome maturation factor RimM PRC barrel" evidence="7">
    <location>
        <begin position="101"/>
        <end position="167"/>
    </location>
</feature>
<name>A0A0C5J7W1_9PROT</name>